<dbReference type="Pfam" id="PF00005">
    <property type="entry name" value="ABC_tran"/>
    <property type="match status" value="1"/>
</dbReference>
<keyword evidence="6" id="KW-1185">Reference proteome</keyword>
<evidence type="ECO:0000256" key="1">
    <source>
        <dbReference type="ARBA" id="ARBA00022448"/>
    </source>
</evidence>
<organism evidence="5 6">
    <name type="scientific">Microbacterium rhizosphaerae</name>
    <dbReference type="NCBI Taxonomy" id="1678237"/>
    <lineage>
        <taxon>Bacteria</taxon>
        <taxon>Bacillati</taxon>
        <taxon>Actinomycetota</taxon>
        <taxon>Actinomycetes</taxon>
        <taxon>Micrococcales</taxon>
        <taxon>Microbacteriaceae</taxon>
        <taxon>Microbacterium</taxon>
    </lineage>
</organism>
<dbReference type="Proteomes" id="UP001323798">
    <property type="component" value="Chromosome"/>
</dbReference>
<evidence type="ECO:0000313" key="6">
    <source>
        <dbReference type="Proteomes" id="UP001323798"/>
    </source>
</evidence>
<dbReference type="SMART" id="SM00382">
    <property type="entry name" value="AAA"/>
    <property type="match status" value="1"/>
</dbReference>
<dbReference type="InterPro" id="IPR003439">
    <property type="entry name" value="ABC_transporter-like_ATP-bd"/>
</dbReference>
<dbReference type="InterPro" id="IPR013611">
    <property type="entry name" value="Transp-assoc_OB_typ2"/>
</dbReference>
<dbReference type="InterPro" id="IPR027417">
    <property type="entry name" value="P-loop_NTPase"/>
</dbReference>
<sequence>MSADITIRDLVKSFGGSPVLRGIDLTIEDGEFFTLLGPSGCGKTTMLRCISGFERADSGQILIGDEDVTKVDVWKRNIGFVFQNYALWPHMTVADNVAFGLKTRKVGKDERAQRVADALAMIDMSHVANRYPGELSGGQQQRVAIARALVFRPRVLLFDEPLSNLDAQLRVKMRREIKDIQRSLNITSIYVTHDQEEALELSDRIAVMSGGEVLQVDTPAGVYRDPHNETVARFVGRNNRMTGVVENGIFNTADRDLRLDAAGREDGPAVLCFRPEDVRVSERATAGSHRATIVSSGFRGSYSLGELQLPGGKTFLADLPPLAASGHVTDFTVARYHLFDAKDAA</sequence>
<dbReference type="SUPFAM" id="SSF52540">
    <property type="entry name" value="P-loop containing nucleoside triphosphate hydrolases"/>
    <property type="match status" value="1"/>
</dbReference>
<gene>
    <name evidence="5" type="ORF">SM116_18185</name>
</gene>
<dbReference type="GO" id="GO:0005524">
    <property type="term" value="F:ATP binding"/>
    <property type="evidence" value="ECO:0007669"/>
    <property type="project" value="UniProtKB-KW"/>
</dbReference>
<protein>
    <submittedName>
        <fullName evidence="5">ABC transporter ATP-binding protein</fullName>
    </submittedName>
</protein>
<dbReference type="InterPro" id="IPR008995">
    <property type="entry name" value="Mo/tungstate-bd_C_term_dom"/>
</dbReference>
<evidence type="ECO:0000313" key="5">
    <source>
        <dbReference type="EMBL" id="WPR89661.1"/>
    </source>
</evidence>
<keyword evidence="2" id="KW-0547">Nucleotide-binding</keyword>
<dbReference type="Gene3D" id="2.40.50.100">
    <property type="match status" value="1"/>
</dbReference>
<dbReference type="InterPro" id="IPR050093">
    <property type="entry name" value="ABC_SmlMolc_Importer"/>
</dbReference>
<reference evidence="5 6" key="1">
    <citation type="submission" date="2023-11" db="EMBL/GenBank/DDBJ databases">
        <title>Genome sequence of Microbacterium rhizosphaerae KACC 19337.</title>
        <authorList>
            <person name="Choi H."/>
            <person name="Kim S."/>
            <person name="Kim Y."/>
            <person name="Kwon S.-W."/>
            <person name="Heo J."/>
        </authorList>
    </citation>
    <scope>NUCLEOTIDE SEQUENCE [LARGE SCALE GENOMIC DNA]</scope>
    <source>
        <strain evidence="5 6">KACC 19337</strain>
    </source>
</reference>
<dbReference type="PANTHER" id="PTHR42781">
    <property type="entry name" value="SPERMIDINE/PUTRESCINE IMPORT ATP-BINDING PROTEIN POTA"/>
    <property type="match status" value="1"/>
</dbReference>
<dbReference type="PROSITE" id="PS00211">
    <property type="entry name" value="ABC_TRANSPORTER_1"/>
    <property type="match status" value="1"/>
</dbReference>
<keyword evidence="3 5" id="KW-0067">ATP-binding</keyword>
<proteinExistence type="predicted"/>
<dbReference type="RefSeq" id="WP_320942375.1">
    <property type="nucleotide sequence ID" value="NZ_BAABEU010000003.1"/>
</dbReference>
<evidence type="ECO:0000256" key="2">
    <source>
        <dbReference type="ARBA" id="ARBA00022741"/>
    </source>
</evidence>
<dbReference type="InterPro" id="IPR003593">
    <property type="entry name" value="AAA+_ATPase"/>
</dbReference>
<dbReference type="InterPro" id="IPR017871">
    <property type="entry name" value="ABC_transporter-like_CS"/>
</dbReference>
<dbReference type="PANTHER" id="PTHR42781:SF4">
    <property type="entry name" value="SPERMIDINE_PUTRESCINE IMPORT ATP-BINDING PROTEIN POTA"/>
    <property type="match status" value="1"/>
</dbReference>
<evidence type="ECO:0000256" key="3">
    <source>
        <dbReference type="ARBA" id="ARBA00022840"/>
    </source>
</evidence>
<dbReference type="SUPFAM" id="SSF50331">
    <property type="entry name" value="MOP-like"/>
    <property type="match status" value="1"/>
</dbReference>
<dbReference type="Gene3D" id="3.40.50.300">
    <property type="entry name" value="P-loop containing nucleotide triphosphate hydrolases"/>
    <property type="match status" value="1"/>
</dbReference>
<accession>A0ABZ0SN15</accession>
<feature type="domain" description="ABC transporter" evidence="4">
    <location>
        <begin position="5"/>
        <end position="235"/>
    </location>
</feature>
<name>A0ABZ0SN15_9MICO</name>
<dbReference type="EMBL" id="CP139368">
    <property type="protein sequence ID" value="WPR89661.1"/>
    <property type="molecule type" value="Genomic_DNA"/>
</dbReference>
<evidence type="ECO:0000259" key="4">
    <source>
        <dbReference type="PROSITE" id="PS50893"/>
    </source>
</evidence>
<dbReference type="PROSITE" id="PS50893">
    <property type="entry name" value="ABC_TRANSPORTER_2"/>
    <property type="match status" value="1"/>
</dbReference>
<keyword evidence="1" id="KW-0813">Transport</keyword>
<dbReference type="Pfam" id="PF08402">
    <property type="entry name" value="TOBE_2"/>
    <property type="match status" value="1"/>
</dbReference>